<dbReference type="STRING" id="34475.A0A4Y9YHI5"/>
<dbReference type="Gene3D" id="3.80.10.10">
    <property type="entry name" value="Ribonuclease Inhibitor"/>
    <property type="match status" value="1"/>
</dbReference>
<accession>A0A4Y9YHI5</accession>
<dbReference type="InterPro" id="IPR032675">
    <property type="entry name" value="LRR_dom_sf"/>
</dbReference>
<dbReference type="EMBL" id="SEKV01000225">
    <property type="protein sequence ID" value="TFY61057.1"/>
    <property type="molecule type" value="Genomic_DNA"/>
</dbReference>
<dbReference type="SUPFAM" id="SSF52047">
    <property type="entry name" value="RNI-like"/>
    <property type="match status" value="1"/>
</dbReference>
<dbReference type="Pfam" id="PF13847">
    <property type="entry name" value="Methyltransf_31"/>
    <property type="match status" value="1"/>
</dbReference>
<dbReference type="InterPro" id="IPR029063">
    <property type="entry name" value="SAM-dependent_MTases_sf"/>
</dbReference>
<name>A0A4Y9YHI5_9APHY</name>
<organism evidence="2 3">
    <name type="scientific">Rhodofomes roseus</name>
    <dbReference type="NCBI Taxonomy" id="34475"/>
    <lineage>
        <taxon>Eukaryota</taxon>
        <taxon>Fungi</taxon>
        <taxon>Dikarya</taxon>
        <taxon>Basidiomycota</taxon>
        <taxon>Agaricomycotina</taxon>
        <taxon>Agaricomycetes</taxon>
        <taxon>Polyporales</taxon>
        <taxon>Rhodofomes</taxon>
    </lineage>
</organism>
<dbReference type="CDD" id="cd02440">
    <property type="entry name" value="AdoMet_MTases"/>
    <property type="match status" value="1"/>
</dbReference>
<evidence type="ECO:0000313" key="2">
    <source>
        <dbReference type="EMBL" id="TFY61057.1"/>
    </source>
</evidence>
<dbReference type="PANTHER" id="PTHR43861">
    <property type="entry name" value="TRANS-ACONITATE 2-METHYLTRANSFERASE-RELATED"/>
    <property type="match status" value="1"/>
</dbReference>
<reference evidence="2 3" key="1">
    <citation type="submission" date="2019-01" db="EMBL/GenBank/DDBJ databases">
        <title>Genome sequencing of the rare red list fungi Fomitopsis rosea.</title>
        <authorList>
            <person name="Buettner E."/>
            <person name="Kellner H."/>
        </authorList>
    </citation>
    <scope>NUCLEOTIDE SEQUENCE [LARGE SCALE GENOMIC DNA]</scope>
    <source>
        <strain evidence="2 3">DSM 105464</strain>
    </source>
</reference>
<dbReference type="SUPFAM" id="SSF53335">
    <property type="entry name" value="S-adenosyl-L-methionine-dependent methyltransferases"/>
    <property type="match status" value="1"/>
</dbReference>
<feature type="domain" description="Methyltransferase" evidence="1">
    <location>
        <begin position="474"/>
        <end position="582"/>
    </location>
</feature>
<dbReference type="PANTHER" id="PTHR43861:SF1">
    <property type="entry name" value="TRANS-ACONITATE 2-METHYLTRANSFERASE"/>
    <property type="match status" value="1"/>
</dbReference>
<evidence type="ECO:0000313" key="3">
    <source>
        <dbReference type="Proteomes" id="UP000298390"/>
    </source>
</evidence>
<dbReference type="InterPro" id="IPR025714">
    <property type="entry name" value="Methyltranfer_dom"/>
</dbReference>
<proteinExistence type="predicted"/>
<protein>
    <recommendedName>
        <fullName evidence="1">Methyltransferase domain-containing protein</fullName>
    </recommendedName>
</protein>
<evidence type="ECO:0000259" key="1">
    <source>
        <dbReference type="Pfam" id="PF13847"/>
    </source>
</evidence>
<dbReference type="AlphaFoldDB" id="A0A4Y9YHI5"/>
<comment type="caution">
    <text evidence="2">The sequence shown here is derived from an EMBL/GenBank/DDBJ whole genome shotgun (WGS) entry which is preliminary data.</text>
</comment>
<dbReference type="Gene3D" id="3.40.50.150">
    <property type="entry name" value="Vaccinia Virus protein VP39"/>
    <property type="match status" value="1"/>
</dbReference>
<sequence>MSIQSLNYDVMEAILSFVEPRDALPLTATCQALHVPATRRLLSEIFIDWEVGAGGSSQMEKKAPAADTGEYNMKGLLFCEYMLRDIQNRPQCLKALYLHRSERPSWRKSVRRPKLVPFHERITEVIPHATTLRTLYLDARDARKTSFTENRPSLADALANVQSLETIRFHCRHTSDLALLCRMKSQPRTVWCSSSWQSFEPSRQLSRFLHNFVERLTTLTIRGVHDIMLANAQLGLVWPRVKELAIQDQFIMDKYWQILPRAFPNLRSLRVVPWSVTTVDADLEWSELDVVCTRSLLPLRCRVRSLELASDLNPHILPAHRYVASQFDMLRRAMPVVLTCHYERQILELVPKHLGSLKVLHLTEYAGWWRATGANDHRHLPEWTSTTLRHIASALASSRIRAVIIELPHNATIRKAQLRSHAENIATHAGSLELIDTRPEKKQDTWSASNYQTTASFVYSNKFTAPVLTLLDAKPGEKIIDVGCGSGEVTVQIKQLVGESGLVVGLDSSESMIVQCNEVGLEHAFVGDAQAIEIPSSWDASLQGGYDAVFSNAALHWCKQNPKGVVESAKRLLKPGGRFVVEMGGQMNCIGVRAALHHVLRSRGYDPELLDPWYFPSVADYSALLESAGFDVQTISLHPRITPLNGAVIDWLRLFARPHFLGTMDDKAAEEIMEAVQEMCAVDCRDSEGRWSMVYIRLRFVAISRA</sequence>
<gene>
    <name evidence="2" type="ORF">EVJ58_g4749</name>
</gene>
<dbReference type="Proteomes" id="UP000298390">
    <property type="component" value="Unassembled WGS sequence"/>
</dbReference>